<dbReference type="Gene3D" id="1.20.58.220">
    <property type="entry name" value="Phosphate transport system protein phou homolog 2, domain 2"/>
    <property type="match status" value="1"/>
</dbReference>
<evidence type="ECO:0000259" key="7">
    <source>
        <dbReference type="Pfam" id="PF01895"/>
    </source>
</evidence>
<dbReference type="PANTHER" id="PTHR10010:SF46">
    <property type="entry name" value="SODIUM-DEPENDENT PHOSPHATE TRANSPORT PROTEIN 2B"/>
    <property type="match status" value="1"/>
</dbReference>
<feature type="transmembrane region" description="Helical" evidence="6">
    <location>
        <begin position="47"/>
        <end position="74"/>
    </location>
</feature>
<evidence type="ECO:0000256" key="6">
    <source>
        <dbReference type="SAM" id="Phobius"/>
    </source>
</evidence>
<sequence length="537" mass="58392">MALHIIPQLFAGLGMFLYGMNLMGGGLEKAAGNKMKHIIGLLTKNRFISVLVGIFVTGVIQSSSATTVMVVGFVNASLMSLNQAIGIIMGANIGTTVTAQLVSFDLESIAPVAIGIGVLLMMLKKTKRAKNFAEILVGFGILFVGMNFMKDSLAPLREYQGFRDLLVYFGHNAFLGILMGFLLTLILQSSSASIGILVALASQGVLPLESALPILYGDNIGTCTTALISSIGASRNAQRAAIMHLVFNIIGTILFSMVLMYPIRELVIFINPDSTARQIANAHSLFNIINVVIQFPFAGLIVKIAEKLVPITAGELSAVHTSRLDERMLETPTIALENTLMECLNMGELAKKSLVGAMKGFVDKDEESVKSVLELEKQINQMQLDLVDYLVKLSNTTLSADDRTIVDNLFSVVSNVERIGDHAENIAELAAYVIEEDLQFSEEALIDIDIMYQKVLKSLETALEARKTGKTELAEETLRLENQVDMIEKACRTGHINRLNQNVCNPSSGIMFLDLFSNLERVSDHALNIADSVLSEA</sequence>
<evidence type="ECO:0000256" key="2">
    <source>
        <dbReference type="ARBA" id="ARBA00022475"/>
    </source>
</evidence>
<keyword evidence="3 6" id="KW-0812">Transmembrane</keyword>
<dbReference type="InterPro" id="IPR038078">
    <property type="entry name" value="PhoU-like_sf"/>
</dbReference>
<dbReference type="PRINTS" id="PR00173">
    <property type="entry name" value="EDTRNSPORT"/>
</dbReference>
<accession>A0ABV9QKW8</accession>
<protein>
    <submittedName>
        <fullName evidence="8">Na/Pi cotransporter family protein</fullName>
    </submittedName>
</protein>
<feature type="transmembrane region" description="Helical" evidence="6">
    <location>
        <begin position="245"/>
        <end position="263"/>
    </location>
</feature>
<feature type="domain" description="PhoU" evidence="7">
    <location>
        <begin position="449"/>
        <end position="533"/>
    </location>
</feature>
<dbReference type="Pfam" id="PF02690">
    <property type="entry name" value="Na_Pi_cotrans"/>
    <property type="match status" value="2"/>
</dbReference>
<dbReference type="NCBIfam" id="TIGR00704">
    <property type="entry name" value="NaPi_cotrn_rel"/>
    <property type="match status" value="1"/>
</dbReference>
<dbReference type="NCBIfam" id="NF037997">
    <property type="entry name" value="Na_Pi_symport"/>
    <property type="match status" value="1"/>
</dbReference>
<evidence type="ECO:0000313" key="9">
    <source>
        <dbReference type="Proteomes" id="UP001595916"/>
    </source>
</evidence>
<dbReference type="SUPFAM" id="SSF109755">
    <property type="entry name" value="PhoU-like"/>
    <property type="match status" value="1"/>
</dbReference>
<feature type="transmembrane region" description="Helical" evidence="6">
    <location>
        <begin position="131"/>
        <end position="149"/>
    </location>
</feature>
<keyword evidence="9" id="KW-1185">Reference proteome</keyword>
<feature type="domain" description="PhoU" evidence="7">
    <location>
        <begin position="345"/>
        <end position="429"/>
    </location>
</feature>
<comment type="caution">
    <text evidence="8">The sequence shown here is derived from an EMBL/GenBank/DDBJ whole genome shotgun (WGS) entry which is preliminary data.</text>
</comment>
<organism evidence="8 9">
    <name type="scientific">Filifactor villosus</name>
    <dbReference type="NCBI Taxonomy" id="29374"/>
    <lineage>
        <taxon>Bacteria</taxon>
        <taxon>Bacillati</taxon>
        <taxon>Bacillota</taxon>
        <taxon>Clostridia</taxon>
        <taxon>Peptostreptococcales</taxon>
        <taxon>Filifactoraceae</taxon>
        <taxon>Filifactor</taxon>
    </lineage>
</organism>
<keyword evidence="4 6" id="KW-1133">Transmembrane helix</keyword>
<dbReference type="PANTHER" id="PTHR10010">
    <property type="entry name" value="SOLUTE CARRIER FAMILY 34 SODIUM PHOSPHATE , MEMBER 2-RELATED"/>
    <property type="match status" value="1"/>
</dbReference>
<reference evidence="9" key="1">
    <citation type="journal article" date="2019" name="Int. J. Syst. Evol. Microbiol.">
        <title>The Global Catalogue of Microorganisms (GCM) 10K type strain sequencing project: providing services to taxonomists for standard genome sequencing and annotation.</title>
        <authorList>
            <consortium name="The Broad Institute Genomics Platform"/>
            <consortium name="The Broad Institute Genome Sequencing Center for Infectious Disease"/>
            <person name="Wu L."/>
            <person name="Ma J."/>
        </authorList>
    </citation>
    <scope>NUCLEOTIDE SEQUENCE [LARGE SCALE GENOMIC DNA]</scope>
    <source>
        <strain evidence="9">CCUG 46385</strain>
    </source>
</reference>
<dbReference type="InterPro" id="IPR004633">
    <property type="entry name" value="NaPi_cotrn-rel/YqeW-like"/>
</dbReference>
<dbReference type="RefSeq" id="WP_379787491.1">
    <property type="nucleotide sequence ID" value="NZ_JBHSHL010000009.1"/>
</dbReference>
<evidence type="ECO:0000256" key="5">
    <source>
        <dbReference type="ARBA" id="ARBA00023136"/>
    </source>
</evidence>
<dbReference type="EMBL" id="JBHSHL010000009">
    <property type="protein sequence ID" value="MFC4804011.1"/>
    <property type="molecule type" value="Genomic_DNA"/>
</dbReference>
<evidence type="ECO:0000256" key="3">
    <source>
        <dbReference type="ARBA" id="ARBA00022692"/>
    </source>
</evidence>
<evidence type="ECO:0000313" key="8">
    <source>
        <dbReference type="EMBL" id="MFC4804011.1"/>
    </source>
</evidence>
<keyword evidence="2" id="KW-1003">Cell membrane</keyword>
<dbReference type="Proteomes" id="UP001595916">
    <property type="component" value="Unassembled WGS sequence"/>
</dbReference>
<evidence type="ECO:0000256" key="4">
    <source>
        <dbReference type="ARBA" id="ARBA00022989"/>
    </source>
</evidence>
<comment type="subcellular location">
    <subcellularLocation>
        <location evidence="1">Cell membrane</location>
        <topology evidence="1">Multi-pass membrane protein</topology>
    </subcellularLocation>
</comment>
<feature type="transmembrane region" description="Helical" evidence="6">
    <location>
        <begin position="6"/>
        <end position="27"/>
    </location>
</feature>
<dbReference type="InterPro" id="IPR026022">
    <property type="entry name" value="PhoU_dom"/>
</dbReference>
<feature type="transmembrane region" description="Helical" evidence="6">
    <location>
        <begin position="169"/>
        <end position="187"/>
    </location>
</feature>
<keyword evidence="5 6" id="KW-0472">Membrane</keyword>
<name>A0ABV9QKW8_9FIRM</name>
<dbReference type="Pfam" id="PF01895">
    <property type="entry name" value="PhoU"/>
    <property type="match status" value="2"/>
</dbReference>
<gene>
    <name evidence="8" type="ORF">ACFO4R_02845</name>
</gene>
<dbReference type="InterPro" id="IPR003841">
    <property type="entry name" value="Na/Pi_transpt"/>
</dbReference>
<proteinExistence type="predicted"/>
<evidence type="ECO:0000256" key="1">
    <source>
        <dbReference type="ARBA" id="ARBA00004651"/>
    </source>
</evidence>